<accession>A0AAN6JH60</accession>
<dbReference type="AlphaFoldDB" id="A0AAN6JH60"/>
<sequence>RTRSVLHQAQPVFQPKPVIQPEEDRLARRSAPLLQSSRRQPLQLKGKLCAKHQALHLLRSHPTRALQALARLSPSVAAHG</sequence>
<protein>
    <submittedName>
        <fullName evidence="1">Uncharacterized protein</fullName>
    </submittedName>
</protein>
<name>A0AAN6JH60_9BASI</name>
<organism evidence="1 2">
    <name type="scientific">Tilletia horrida</name>
    <dbReference type="NCBI Taxonomy" id="155126"/>
    <lineage>
        <taxon>Eukaryota</taxon>
        <taxon>Fungi</taxon>
        <taxon>Dikarya</taxon>
        <taxon>Basidiomycota</taxon>
        <taxon>Ustilaginomycotina</taxon>
        <taxon>Exobasidiomycetes</taxon>
        <taxon>Tilletiales</taxon>
        <taxon>Tilletiaceae</taxon>
        <taxon>Tilletia</taxon>
    </lineage>
</organism>
<proteinExistence type="predicted"/>
<reference evidence="1" key="1">
    <citation type="journal article" date="2023" name="PhytoFront">
        <title>Draft Genome Resources of Seven Strains of Tilletia horrida, Causal Agent of Kernel Smut of Rice.</title>
        <authorList>
            <person name="Khanal S."/>
            <person name="Antony Babu S."/>
            <person name="Zhou X.G."/>
        </authorList>
    </citation>
    <scope>NUCLEOTIDE SEQUENCE</scope>
    <source>
        <strain evidence="1">TX3</strain>
    </source>
</reference>
<comment type="caution">
    <text evidence="1">The sequence shown here is derived from an EMBL/GenBank/DDBJ whole genome shotgun (WGS) entry which is preliminary data.</text>
</comment>
<evidence type="ECO:0000313" key="1">
    <source>
        <dbReference type="EMBL" id="KAK0520033.1"/>
    </source>
</evidence>
<keyword evidence="2" id="KW-1185">Reference proteome</keyword>
<dbReference type="Proteomes" id="UP001176521">
    <property type="component" value="Unassembled WGS sequence"/>
</dbReference>
<gene>
    <name evidence="1" type="ORF">OC842_007238</name>
</gene>
<evidence type="ECO:0000313" key="2">
    <source>
        <dbReference type="Proteomes" id="UP001176521"/>
    </source>
</evidence>
<feature type="non-terminal residue" evidence="1">
    <location>
        <position position="1"/>
    </location>
</feature>
<dbReference type="EMBL" id="JAPDMQ010000859">
    <property type="protein sequence ID" value="KAK0520033.1"/>
    <property type="molecule type" value="Genomic_DNA"/>
</dbReference>